<dbReference type="Gene3D" id="3.30.200.20">
    <property type="entry name" value="Phosphorylase Kinase, domain 1"/>
    <property type="match status" value="1"/>
</dbReference>
<feature type="compositionally biased region" description="Low complexity" evidence="8">
    <location>
        <begin position="611"/>
        <end position="625"/>
    </location>
</feature>
<proteinExistence type="predicted"/>
<feature type="region of interest" description="Disordered" evidence="8">
    <location>
        <begin position="271"/>
        <end position="354"/>
    </location>
</feature>
<dbReference type="EMBL" id="JBITLV010000008">
    <property type="protein sequence ID" value="MFI7589538.1"/>
    <property type="molecule type" value="Genomic_DNA"/>
</dbReference>
<dbReference type="RefSeq" id="WP_398284142.1">
    <property type="nucleotide sequence ID" value="NZ_JBITLV010000008.1"/>
</dbReference>
<dbReference type="PANTHER" id="PTHR43289:SF6">
    <property type="entry name" value="SERINE_THREONINE-PROTEIN KINASE NEKL-3"/>
    <property type="match status" value="1"/>
</dbReference>
<dbReference type="InterPro" id="IPR000719">
    <property type="entry name" value="Prot_kinase_dom"/>
</dbReference>
<feature type="compositionally biased region" description="Basic and acidic residues" evidence="8">
    <location>
        <begin position="279"/>
        <end position="293"/>
    </location>
</feature>
<keyword evidence="4 7" id="KW-0547">Nucleotide-binding</keyword>
<dbReference type="PROSITE" id="PS00109">
    <property type="entry name" value="PROTEIN_KINASE_TYR"/>
    <property type="match status" value="1"/>
</dbReference>
<evidence type="ECO:0000256" key="9">
    <source>
        <dbReference type="SAM" id="Phobius"/>
    </source>
</evidence>
<protein>
    <recommendedName>
        <fullName evidence="1">non-specific serine/threonine protein kinase</fullName>
        <ecNumber evidence="1">2.7.11.1</ecNumber>
    </recommendedName>
</protein>
<comment type="caution">
    <text evidence="11">The sequence shown here is derived from an EMBL/GenBank/DDBJ whole genome shotgun (WGS) entry which is preliminary data.</text>
</comment>
<evidence type="ECO:0000259" key="10">
    <source>
        <dbReference type="PROSITE" id="PS50011"/>
    </source>
</evidence>
<dbReference type="InterPro" id="IPR011009">
    <property type="entry name" value="Kinase-like_dom_sf"/>
</dbReference>
<dbReference type="Pfam" id="PF00069">
    <property type="entry name" value="Pkinase"/>
    <property type="match status" value="1"/>
</dbReference>
<evidence type="ECO:0000256" key="4">
    <source>
        <dbReference type="ARBA" id="ARBA00022741"/>
    </source>
</evidence>
<dbReference type="EC" id="2.7.11.1" evidence="1"/>
<accession>A0ABW8AU72</accession>
<keyword evidence="3 11" id="KW-0808">Transferase</keyword>
<dbReference type="Gene3D" id="1.10.510.10">
    <property type="entry name" value="Transferase(Phosphotransferase) domain 1"/>
    <property type="match status" value="1"/>
</dbReference>
<organism evidence="11 12">
    <name type="scientific">Spongisporangium articulatum</name>
    <dbReference type="NCBI Taxonomy" id="3362603"/>
    <lineage>
        <taxon>Bacteria</taxon>
        <taxon>Bacillati</taxon>
        <taxon>Actinomycetota</taxon>
        <taxon>Actinomycetes</taxon>
        <taxon>Kineosporiales</taxon>
        <taxon>Kineosporiaceae</taxon>
        <taxon>Spongisporangium</taxon>
    </lineage>
</organism>
<keyword evidence="5 11" id="KW-0418">Kinase</keyword>
<name>A0ABW8AU72_9ACTN</name>
<dbReference type="GO" id="GO:0004674">
    <property type="term" value="F:protein serine/threonine kinase activity"/>
    <property type="evidence" value="ECO:0007669"/>
    <property type="project" value="UniProtKB-EC"/>
</dbReference>
<evidence type="ECO:0000256" key="7">
    <source>
        <dbReference type="PROSITE-ProRule" id="PRU10141"/>
    </source>
</evidence>
<evidence type="ECO:0000313" key="11">
    <source>
        <dbReference type="EMBL" id="MFI7589538.1"/>
    </source>
</evidence>
<sequence length="654" mass="69800">MGGALSEPRSASFGIPGYDLVERLGRGGSSTVYRARQLSLDRDVALKVLFTDLGTEAERRRFDRERRALSSLSNHAHVVDVYDAGVAADGRPFIVMRIYARGSFADRVKQSGPLALRDVGRVVGGVASALEAAHALGVIHRDVTPSNVLIGDDGEPLLADFGIAALLDVGEGTRTFAFTTAHAAPEVLRDNNYSIASDVYSLASTTYFLITGRPPFADAGRGPQAHVTSPDPLGDGVPPAAAAVILRGLAADPAVRPPSAREFASELQATLAELPDPQPRPDDERAPGDERLTDAPPEVVPSEVVPSEVVPSEVGITGETTVLNAEDSDEVTRRRDDAEPEPPAGEPPEPAELVVRRRRSRRRLVGVAAMGLAVIVACGLVLGLVERHTYGVKDRDGVVAIQRGAWLPLLVSYEKTSVPTSALPLALRQRLKDRVSVEDRSAAEALVGQYEDAAAYCVNNLDRGCPEHPPRAPTLDLSVDEYPHGKRLRLLWDVIPQRGTVTTVSLSKAALGDCPPVLEGRGECTIEGEYATTYTATAVTRALSGALSDTVEAEVRTYDKPSLKVRPGDKFKDDGERYCTVDVVVRGLKPDTRYPVKLSFPNGAKEKTSIETDSSGGSSSGTEDGWGYTGVSGTKHIAATVAGMTARSRPWVCR</sequence>
<evidence type="ECO:0000256" key="5">
    <source>
        <dbReference type="ARBA" id="ARBA00022777"/>
    </source>
</evidence>
<evidence type="ECO:0000256" key="1">
    <source>
        <dbReference type="ARBA" id="ARBA00012513"/>
    </source>
</evidence>
<evidence type="ECO:0000256" key="6">
    <source>
        <dbReference type="ARBA" id="ARBA00022840"/>
    </source>
</evidence>
<keyword evidence="9" id="KW-0472">Membrane</keyword>
<dbReference type="InterPro" id="IPR017441">
    <property type="entry name" value="Protein_kinase_ATP_BS"/>
</dbReference>
<feature type="binding site" evidence="7">
    <location>
        <position position="47"/>
    </location>
    <ligand>
        <name>ATP</name>
        <dbReference type="ChEBI" id="CHEBI:30616"/>
    </ligand>
</feature>
<keyword evidence="2" id="KW-0723">Serine/threonine-protein kinase</keyword>
<keyword evidence="9" id="KW-1133">Transmembrane helix</keyword>
<dbReference type="CDD" id="cd14014">
    <property type="entry name" value="STKc_PknB_like"/>
    <property type="match status" value="1"/>
</dbReference>
<feature type="compositionally biased region" description="Low complexity" evidence="8">
    <location>
        <begin position="296"/>
        <end position="314"/>
    </location>
</feature>
<feature type="compositionally biased region" description="Pro residues" evidence="8">
    <location>
        <begin position="341"/>
        <end position="350"/>
    </location>
</feature>
<reference evidence="11 12" key="1">
    <citation type="submission" date="2024-10" db="EMBL/GenBank/DDBJ databases">
        <title>The Natural Products Discovery Center: Release of the First 8490 Sequenced Strains for Exploring Actinobacteria Biosynthetic Diversity.</title>
        <authorList>
            <person name="Kalkreuter E."/>
            <person name="Kautsar S.A."/>
            <person name="Yang D."/>
            <person name="Bader C.D."/>
            <person name="Teijaro C.N."/>
            <person name="Fluegel L."/>
            <person name="Davis C.M."/>
            <person name="Simpson J.R."/>
            <person name="Lauterbach L."/>
            <person name="Steele A.D."/>
            <person name="Gui C."/>
            <person name="Meng S."/>
            <person name="Li G."/>
            <person name="Viehrig K."/>
            <person name="Ye F."/>
            <person name="Su P."/>
            <person name="Kiefer A.F."/>
            <person name="Nichols A."/>
            <person name="Cepeda A.J."/>
            <person name="Yan W."/>
            <person name="Fan B."/>
            <person name="Jiang Y."/>
            <person name="Adhikari A."/>
            <person name="Zheng C.-J."/>
            <person name="Schuster L."/>
            <person name="Cowan T.M."/>
            <person name="Smanski M.J."/>
            <person name="Chevrette M.G."/>
            <person name="De Carvalho L.P.S."/>
            <person name="Shen B."/>
        </authorList>
    </citation>
    <scope>NUCLEOTIDE SEQUENCE [LARGE SCALE GENOMIC DNA]</scope>
    <source>
        <strain evidence="11 12">NPDC049639</strain>
    </source>
</reference>
<dbReference type="Proteomes" id="UP001612915">
    <property type="component" value="Unassembled WGS sequence"/>
</dbReference>
<keyword evidence="12" id="KW-1185">Reference proteome</keyword>
<evidence type="ECO:0000256" key="2">
    <source>
        <dbReference type="ARBA" id="ARBA00022527"/>
    </source>
</evidence>
<dbReference type="PROSITE" id="PS00107">
    <property type="entry name" value="PROTEIN_KINASE_ATP"/>
    <property type="match status" value="1"/>
</dbReference>
<feature type="domain" description="Protein kinase" evidence="10">
    <location>
        <begin position="18"/>
        <end position="271"/>
    </location>
</feature>
<gene>
    <name evidence="11" type="ORF">ACIB24_20930</name>
</gene>
<dbReference type="PANTHER" id="PTHR43289">
    <property type="entry name" value="MITOGEN-ACTIVATED PROTEIN KINASE KINASE KINASE 20-RELATED"/>
    <property type="match status" value="1"/>
</dbReference>
<dbReference type="PROSITE" id="PS50011">
    <property type="entry name" value="PROTEIN_KINASE_DOM"/>
    <property type="match status" value="1"/>
</dbReference>
<keyword evidence="6 7" id="KW-0067">ATP-binding</keyword>
<feature type="region of interest" description="Disordered" evidence="8">
    <location>
        <begin position="605"/>
        <end position="627"/>
    </location>
</feature>
<dbReference type="SUPFAM" id="SSF56112">
    <property type="entry name" value="Protein kinase-like (PK-like)"/>
    <property type="match status" value="1"/>
</dbReference>
<feature type="transmembrane region" description="Helical" evidence="9">
    <location>
        <begin position="364"/>
        <end position="385"/>
    </location>
</feature>
<evidence type="ECO:0000256" key="8">
    <source>
        <dbReference type="SAM" id="MobiDB-lite"/>
    </source>
</evidence>
<keyword evidence="9" id="KW-0812">Transmembrane</keyword>
<evidence type="ECO:0000256" key="3">
    <source>
        <dbReference type="ARBA" id="ARBA00022679"/>
    </source>
</evidence>
<evidence type="ECO:0000313" key="12">
    <source>
        <dbReference type="Proteomes" id="UP001612915"/>
    </source>
</evidence>
<dbReference type="InterPro" id="IPR008266">
    <property type="entry name" value="Tyr_kinase_AS"/>
</dbReference>